<protein>
    <submittedName>
        <fullName evidence="1">16467_t:CDS:1</fullName>
    </submittedName>
</protein>
<sequence length="300" mass="32837">KATSGTAAAVIFNNDPLLSATLTLNNKTFNTINLDAPCCAIQAEDINLNGQPSDISLEIGFVNMDIQESNAQDRKLSFNVDDDTQGHSKNKAQNLNSNNQEPIEFESDEYDDTDEKRDEIIFDVLTSSLGKSKKTSSAKSSTYKFQDNTAKHKSKTNEMFKVAKKYDKDDNHGGIKCIPSTLIADSPLPSKKNAASEQSFTTKNTSKEASASSSKSWQPNKNDMLSIVSIIDNQSDVGNIENERTSIINKKNEVSAQEMESSFDVEDGTVDGLGVEVSQINNEVNNDSQSDSDPNNEINK</sequence>
<dbReference type="Proteomes" id="UP000789366">
    <property type="component" value="Unassembled WGS sequence"/>
</dbReference>
<name>A0ACA9NSJ1_9GLOM</name>
<comment type="caution">
    <text evidence="1">The sequence shown here is derived from an EMBL/GenBank/DDBJ whole genome shotgun (WGS) entry which is preliminary data.</text>
</comment>
<proteinExistence type="predicted"/>
<feature type="non-terminal residue" evidence="1">
    <location>
        <position position="1"/>
    </location>
</feature>
<reference evidence="1" key="1">
    <citation type="submission" date="2021-06" db="EMBL/GenBank/DDBJ databases">
        <authorList>
            <person name="Kallberg Y."/>
            <person name="Tangrot J."/>
            <person name="Rosling A."/>
        </authorList>
    </citation>
    <scope>NUCLEOTIDE SEQUENCE</scope>
    <source>
        <strain evidence="1">28 12/20/2015</strain>
    </source>
</reference>
<keyword evidence="2" id="KW-1185">Reference proteome</keyword>
<organism evidence="1 2">
    <name type="scientific">Cetraspora pellucida</name>
    <dbReference type="NCBI Taxonomy" id="1433469"/>
    <lineage>
        <taxon>Eukaryota</taxon>
        <taxon>Fungi</taxon>
        <taxon>Fungi incertae sedis</taxon>
        <taxon>Mucoromycota</taxon>
        <taxon>Glomeromycotina</taxon>
        <taxon>Glomeromycetes</taxon>
        <taxon>Diversisporales</taxon>
        <taxon>Gigasporaceae</taxon>
        <taxon>Cetraspora</taxon>
    </lineage>
</organism>
<evidence type="ECO:0000313" key="1">
    <source>
        <dbReference type="EMBL" id="CAG8669238.1"/>
    </source>
</evidence>
<evidence type="ECO:0000313" key="2">
    <source>
        <dbReference type="Proteomes" id="UP000789366"/>
    </source>
</evidence>
<dbReference type="EMBL" id="CAJVPW010016343">
    <property type="protein sequence ID" value="CAG8669238.1"/>
    <property type="molecule type" value="Genomic_DNA"/>
</dbReference>
<accession>A0ACA9NSJ1</accession>
<gene>
    <name evidence="1" type="ORF">SPELUC_LOCUS9585</name>
</gene>